<reference evidence="1" key="2">
    <citation type="journal article" date="2015" name="Data Brief">
        <title>Shoot transcriptome of the giant reed, Arundo donax.</title>
        <authorList>
            <person name="Barrero R.A."/>
            <person name="Guerrero F.D."/>
            <person name="Moolhuijzen P."/>
            <person name="Goolsby J.A."/>
            <person name="Tidwell J."/>
            <person name="Bellgard S.E."/>
            <person name="Bellgard M.I."/>
        </authorList>
    </citation>
    <scope>NUCLEOTIDE SEQUENCE</scope>
    <source>
        <tissue evidence="1">Shoot tissue taken approximately 20 cm above the soil surface</tissue>
    </source>
</reference>
<accession>A0A0A8XNJ2</accession>
<dbReference type="EMBL" id="GBRH01282959">
    <property type="protein sequence ID" value="JAD14936.1"/>
    <property type="molecule type" value="Transcribed_RNA"/>
</dbReference>
<proteinExistence type="predicted"/>
<sequence>MATRSSLRSDQSNAALPVGIAGRKHCHLTAVNNTENAGGEAATVFVYKSQICAHDHRNV</sequence>
<evidence type="ECO:0000313" key="1">
    <source>
        <dbReference type="EMBL" id="JAD14936.1"/>
    </source>
</evidence>
<name>A0A0A8XNJ2_ARUDO</name>
<reference evidence="1" key="1">
    <citation type="submission" date="2014-09" db="EMBL/GenBank/DDBJ databases">
        <authorList>
            <person name="Magalhaes I.L.F."/>
            <person name="Oliveira U."/>
            <person name="Santos F.R."/>
            <person name="Vidigal T.H.D.A."/>
            <person name="Brescovit A.D."/>
            <person name="Santos A.J."/>
        </authorList>
    </citation>
    <scope>NUCLEOTIDE SEQUENCE</scope>
    <source>
        <tissue evidence="1">Shoot tissue taken approximately 20 cm above the soil surface</tissue>
    </source>
</reference>
<protein>
    <submittedName>
        <fullName evidence="1">Uncharacterized protein</fullName>
    </submittedName>
</protein>
<organism evidence="1">
    <name type="scientific">Arundo donax</name>
    <name type="common">Giant reed</name>
    <name type="synonym">Donax arundinaceus</name>
    <dbReference type="NCBI Taxonomy" id="35708"/>
    <lineage>
        <taxon>Eukaryota</taxon>
        <taxon>Viridiplantae</taxon>
        <taxon>Streptophyta</taxon>
        <taxon>Embryophyta</taxon>
        <taxon>Tracheophyta</taxon>
        <taxon>Spermatophyta</taxon>
        <taxon>Magnoliopsida</taxon>
        <taxon>Liliopsida</taxon>
        <taxon>Poales</taxon>
        <taxon>Poaceae</taxon>
        <taxon>PACMAD clade</taxon>
        <taxon>Arundinoideae</taxon>
        <taxon>Arundineae</taxon>
        <taxon>Arundo</taxon>
    </lineage>
</organism>
<dbReference type="AlphaFoldDB" id="A0A0A8XNJ2"/>